<feature type="region of interest" description="Disordered" evidence="1">
    <location>
        <begin position="216"/>
        <end position="238"/>
    </location>
</feature>
<sequence length="238" mass="25223">MGSACVGWCGSRCARCAGQRFLLKGDQTGARAVHAHPGISIKRVFAHPVLGRGGKAGGACAAHELVVGLEQARGPSRGGPLPAAAQSAPLAAALLGRVAIEASAVLRALVGRRPLPQSVVGALELRRPLAATDFWLGAHGEHNGRAQQRLGGRRGLRGRLDGAQALPQGADCFERLRHLECSVRWLLPDAFANAQREPHTDHQDCVQYRRCLPQQPPARVGAAGERHPARAQQPHEQA</sequence>
<dbReference type="HOGENOM" id="CLU_1165958_0_0_1"/>
<dbReference type="KEGG" id="hir:HETIRDRAFT_423259"/>
<protein>
    <submittedName>
        <fullName evidence="2">Uncharacterized protein</fullName>
    </submittedName>
</protein>
<dbReference type="InParanoid" id="W4JPZ9"/>
<gene>
    <name evidence="2" type="ORF">HETIRDRAFT_423259</name>
</gene>
<dbReference type="RefSeq" id="XP_009553004.1">
    <property type="nucleotide sequence ID" value="XM_009554709.1"/>
</dbReference>
<dbReference type="EMBL" id="KI925466">
    <property type="protein sequence ID" value="ETW75608.1"/>
    <property type="molecule type" value="Genomic_DNA"/>
</dbReference>
<name>W4JPZ9_HETIT</name>
<proteinExistence type="predicted"/>
<dbReference type="GeneID" id="20673890"/>
<dbReference type="AlphaFoldDB" id="W4JPZ9"/>
<evidence type="ECO:0000313" key="2">
    <source>
        <dbReference type="EMBL" id="ETW75608.1"/>
    </source>
</evidence>
<evidence type="ECO:0000256" key="1">
    <source>
        <dbReference type="SAM" id="MobiDB-lite"/>
    </source>
</evidence>
<keyword evidence="3" id="KW-1185">Reference proteome</keyword>
<evidence type="ECO:0000313" key="3">
    <source>
        <dbReference type="Proteomes" id="UP000030671"/>
    </source>
</evidence>
<dbReference type="Proteomes" id="UP000030671">
    <property type="component" value="Unassembled WGS sequence"/>
</dbReference>
<organism evidence="2 3">
    <name type="scientific">Heterobasidion irregulare (strain TC 32-1)</name>
    <dbReference type="NCBI Taxonomy" id="747525"/>
    <lineage>
        <taxon>Eukaryota</taxon>
        <taxon>Fungi</taxon>
        <taxon>Dikarya</taxon>
        <taxon>Basidiomycota</taxon>
        <taxon>Agaricomycotina</taxon>
        <taxon>Agaricomycetes</taxon>
        <taxon>Russulales</taxon>
        <taxon>Bondarzewiaceae</taxon>
        <taxon>Heterobasidion</taxon>
        <taxon>Heterobasidion annosum species complex</taxon>
    </lineage>
</organism>
<reference evidence="2 3" key="1">
    <citation type="journal article" date="2012" name="New Phytol.">
        <title>Insight into trade-off between wood decay and parasitism from the genome of a fungal forest pathogen.</title>
        <authorList>
            <person name="Olson A."/>
            <person name="Aerts A."/>
            <person name="Asiegbu F."/>
            <person name="Belbahri L."/>
            <person name="Bouzid O."/>
            <person name="Broberg A."/>
            <person name="Canback B."/>
            <person name="Coutinho P.M."/>
            <person name="Cullen D."/>
            <person name="Dalman K."/>
            <person name="Deflorio G."/>
            <person name="van Diepen L.T."/>
            <person name="Dunand C."/>
            <person name="Duplessis S."/>
            <person name="Durling M."/>
            <person name="Gonthier P."/>
            <person name="Grimwood J."/>
            <person name="Fossdal C.G."/>
            <person name="Hansson D."/>
            <person name="Henrissat B."/>
            <person name="Hietala A."/>
            <person name="Himmelstrand K."/>
            <person name="Hoffmeister D."/>
            <person name="Hogberg N."/>
            <person name="James T.Y."/>
            <person name="Karlsson M."/>
            <person name="Kohler A."/>
            <person name="Kues U."/>
            <person name="Lee Y.H."/>
            <person name="Lin Y.C."/>
            <person name="Lind M."/>
            <person name="Lindquist E."/>
            <person name="Lombard V."/>
            <person name="Lucas S."/>
            <person name="Lunden K."/>
            <person name="Morin E."/>
            <person name="Murat C."/>
            <person name="Park J."/>
            <person name="Raffaello T."/>
            <person name="Rouze P."/>
            <person name="Salamov A."/>
            <person name="Schmutz J."/>
            <person name="Solheim H."/>
            <person name="Stahlberg J."/>
            <person name="Velez H."/>
            <person name="de Vries R.P."/>
            <person name="Wiebenga A."/>
            <person name="Woodward S."/>
            <person name="Yakovlev I."/>
            <person name="Garbelotto M."/>
            <person name="Martin F."/>
            <person name="Grigoriev I.V."/>
            <person name="Stenlid J."/>
        </authorList>
    </citation>
    <scope>NUCLEOTIDE SEQUENCE [LARGE SCALE GENOMIC DNA]</scope>
    <source>
        <strain evidence="2 3">TC 32-1</strain>
    </source>
</reference>
<accession>W4JPZ9</accession>